<comment type="similarity">
    <text evidence="2 11 12">Belongs to the chorismate synthase family.</text>
</comment>
<dbReference type="GO" id="GO:0009073">
    <property type="term" value="P:aromatic amino acid family biosynthetic process"/>
    <property type="evidence" value="ECO:0007669"/>
    <property type="project" value="UniProtKB-KW"/>
</dbReference>
<gene>
    <name evidence="11 13" type="primary">aroC</name>
    <name evidence="13" type="ORF">KCG48_05900</name>
</gene>
<dbReference type="HAMAP" id="MF_00300">
    <property type="entry name" value="Chorismate_synth"/>
    <property type="match status" value="1"/>
</dbReference>
<dbReference type="GO" id="GO:0005829">
    <property type="term" value="C:cytosol"/>
    <property type="evidence" value="ECO:0007669"/>
    <property type="project" value="TreeGrafter"/>
</dbReference>
<evidence type="ECO:0000256" key="4">
    <source>
        <dbReference type="ARBA" id="ARBA00022605"/>
    </source>
</evidence>
<proteinExistence type="inferred from homology"/>
<comment type="function">
    <text evidence="11">Catalyzes the anti-1,4-elimination of the C-3 phosphate and the C-6 proR hydrogen from 5-enolpyruvylshikimate-3-phosphate (EPSP) to yield chorismate, which is the branch point compound that serves as the starting substrate for the three terminal pathways of aromatic amino acid biosynthesis. This reaction introduces a second double bond into the aromatic ring system.</text>
</comment>
<reference evidence="13" key="1">
    <citation type="submission" date="2021-04" db="EMBL/GenBank/DDBJ databases">
        <title>Proteiniclasticum sedimins sp. nov., an obligate anaerobic bacterium isolated from anaerobic sludge.</title>
        <authorList>
            <person name="Liu J."/>
        </authorList>
    </citation>
    <scope>NUCLEOTIDE SEQUENCE</scope>
    <source>
        <strain evidence="13">BAD-10</strain>
    </source>
</reference>
<evidence type="ECO:0000256" key="9">
    <source>
        <dbReference type="ARBA" id="ARBA00023141"/>
    </source>
</evidence>
<keyword evidence="5 11" id="KW-0285">Flavoprotein</keyword>
<evidence type="ECO:0000256" key="7">
    <source>
        <dbReference type="ARBA" id="ARBA00022827"/>
    </source>
</evidence>
<evidence type="ECO:0000256" key="3">
    <source>
        <dbReference type="ARBA" id="ARBA00013036"/>
    </source>
</evidence>
<evidence type="ECO:0000256" key="11">
    <source>
        <dbReference type="HAMAP-Rule" id="MF_00300"/>
    </source>
</evidence>
<feature type="binding site" evidence="11">
    <location>
        <begin position="240"/>
        <end position="241"/>
    </location>
    <ligand>
        <name>FMN</name>
        <dbReference type="ChEBI" id="CHEBI:58210"/>
    </ligand>
</feature>
<feature type="binding site" evidence="11">
    <location>
        <position position="46"/>
    </location>
    <ligand>
        <name>NADP(+)</name>
        <dbReference type="ChEBI" id="CHEBI:58349"/>
    </ligand>
</feature>
<dbReference type="GO" id="GO:0004107">
    <property type="term" value="F:chorismate synthase activity"/>
    <property type="evidence" value="ECO:0007669"/>
    <property type="project" value="UniProtKB-UniRule"/>
</dbReference>
<dbReference type="PROSITE" id="PS00788">
    <property type="entry name" value="CHORISMATE_SYNTHASE_2"/>
    <property type="match status" value="1"/>
</dbReference>
<feature type="binding site" evidence="11">
    <location>
        <position position="40"/>
    </location>
    <ligand>
        <name>NADP(+)</name>
        <dbReference type="ChEBI" id="CHEBI:58349"/>
    </ligand>
</feature>
<keyword evidence="10 11" id="KW-0456">Lyase</keyword>
<feature type="binding site" evidence="11">
    <location>
        <position position="282"/>
    </location>
    <ligand>
        <name>FMN</name>
        <dbReference type="ChEBI" id="CHEBI:58210"/>
    </ligand>
</feature>
<evidence type="ECO:0000256" key="1">
    <source>
        <dbReference type="ARBA" id="ARBA00005044"/>
    </source>
</evidence>
<dbReference type="PROSITE" id="PS00787">
    <property type="entry name" value="CHORISMATE_SYNTHASE_1"/>
    <property type="match status" value="1"/>
</dbReference>
<dbReference type="NCBIfam" id="TIGR00033">
    <property type="entry name" value="aroC"/>
    <property type="match status" value="1"/>
</dbReference>
<dbReference type="EMBL" id="JAGSCS010000005">
    <property type="protein sequence ID" value="MBR0575874.1"/>
    <property type="molecule type" value="Genomic_DNA"/>
</dbReference>
<dbReference type="InterPro" id="IPR000453">
    <property type="entry name" value="Chorismate_synth"/>
</dbReference>
<dbReference type="PIRSF" id="PIRSF001456">
    <property type="entry name" value="Chorismate_synth"/>
    <property type="match status" value="1"/>
</dbReference>
<dbReference type="FunFam" id="3.60.150.10:FF:000002">
    <property type="entry name" value="Chorismate synthase"/>
    <property type="match status" value="1"/>
</dbReference>
<dbReference type="Gene3D" id="3.60.150.10">
    <property type="entry name" value="Chorismate synthase AroC"/>
    <property type="match status" value="1"/>
</dbReference>
<dbReference type="InterPro" id="IPR020541">
    <property type="entry name" value="Chorismate_synthase_CS"/>
</dbReference>
<dbReference type="GO" id="GO:0009423">
    <property type="term" value="P:chorismate biosynthetic process"/>
    <property type="evidence" value="ECO:0007669"/>
    <property type="project" value="UniProtKB-UniRule"/>
</dbReference>
<dbReference type="SUPFAM" id="SSF103263">
    <property type="entry name" value="Chorismate synthase, AroC"/>
    <property type="match status" value="1"/>
</dbReference>
<evidence type="ECO:0000313" key="14">
    <source>
        <dbReference type="Proteomes" id="UP000675379"/>
    </source>
</evidence>
<sequence length="375" mass="41398">MLRFLDAGESHGPALTAIVEGLPAGFAVSEEKIHEELRRRQKGYGRGGRMAIEEDRVEILSGLAKGITTGAPVTLLLRNRDYENWKNLTEEDTAVQVPRPGHGDLTGEFKYATGNLRNSIERSSARETAIRTAVGALCRQILEELGMTVRSKVHSLYGLFDGEADLFDETVYGKIEESPMRVLSREEEFKTLVDSAKREGDTLGGWIRASLRGCPRGVGSFMAYDRRLDAQLAFAAMSIQGIKEVAVGNPFHRLTGAQYHDGIRMEEGKLKRLSNHAGGIEGGISNGEDIELWAYMKPIPSVKIKLPSVNLSTGENTDSRYERSDVTAVVPGSIVLENVLAFEILKAVLLTFSPDNKKELEAALNYRNTRQGDFR</sequence>
<keyword evidence="6 11" id="KW-0288">FMN</keyword>
<keyword evidence="14" id="KW-1185">Reference proteome</keyword>
<dbReference type="RefSeq" id="WP_211800539.1">
    <property type="nucleotide sequence ID" value="NZ_JAGSCS010000005.1"/>
</dbReference>
<accession>A0A941CPU5</accession>
<evidence type="ECO:0000256" key="10">
    <source>
        <dbReference type="ARBA" id="ARBA00023239"/>
    </source>
</evidence>
<evidence type="ECO:0000256" key="2">
    <source>
        <dbReference type="ARBA" id="ARBA00008014"/>
    </source>
</evidence>
<feature type="binding site" evidence="11">
    <location>
        <begin position="297"/>
        <end position="301"/>
    </location>
    <ligand>
        <name>FMN</name>
        <dbReference type="ChEBI" id="CHEBI:58210"/>
    </ligand>
</feature>
<evidence type="ECO:0000256" key="8">
    <source>
        <dbReference type="ARBA" id="ARBA00022857"/>
    </source>
</evidence>
<organism evidence="13 14">
    <name type="scientific">Proteiniclasticum sediminis</name>
    <dbReference type="NCBI Taxonomy" id="2804028"/>
    <lineage>
        <taxon>Bacteria</taxon>
        <taxon>Bacillati</taxon>
        <taxon>Bacillota</taxon>
        <taxon>Clostridia</taxon>
        <taxon>Eubacteriales</taxon>
        <taxon>Clostridiaceae</taxon>
        <taxon>Proteiniclasticum</taxon>
    </lineage>
</organism>
<evidence type="ECO:0000256" key="6">
    <source>
        <dbReference type="ARBA" id="ARBA00022643"/>
    </source>
</evidence>
<name>A0A941CPU5_9CLOT</name>
<dbReference type="PANTHER" id="PTHR21085:SF0">
    <property type="entry name" value="CHORISMATE SYNTHASE"/>
    <property type="match status" value="1"/>
</dbReference>
<comment type="pathway">
    <text evidence="1 11 12">Metabolic intermediate biosynthesis; chorismate biosynthesis; chorismate from D-erythrose 4-phosphate and phosphoenolpyruvate: step 7/7.</text>
</comment>
<evidence type="ECO:0000256" key="12">
    <source>
        <dbReference type="RuleBase" id="RU000605"/>
    </source>
</evidence>
<dbReference type="CDD" id="cd07304">
    <property type="entry name" value="Chorismate_synthase"/>
    <property type="match status" value="1"/>
</dbReference>
<comment type="subunit">
    <text evidence="11">Homotetramer.</text>
</comment>
<dbReference type="InterPro" id="IPR035904">
    <property type="entry name" value="Chorismate_synth_AroC_sf"/>
</dbReference>
<keyword evidence="8 11" id="KW-0521">NADP</keyword>
<keyword evidence="4 11" id="KW-0028">Amino-acid biosynthesis</keyword>
<feature type="binding site" evidence="11">
    <location>
        <position position="323"/>
    </location>
    <ligand>
        <name>FMN</name>
        <dbReference type="ChEBI" id="CHEBI:58210"/>
    </ligand>
</feature>
<dbReference type="NCBIfam" id="NF003793">
    <property type="entry name" value="PRK05382.1"/>
    <property type="match status" value="1"/>
</dbReference>
<comment type="caution">
    <text evidence="13">The sequence shown here is derived from an EMBL/GenBank/DDBJ whole genome shotgun (WGS) entry which is preliminary data.</text>
</comment>
<keyword evidence="9 11" id="KW-0057">Aromatic amino acid biosynthesis</keyword>
<evidence type="ECO:0000256" key="5">
    <source>
        <dbReference type="ARBA" id="ARBA00022630"/>
    </source>
</evidence>
<dbReference type="PROSITE" id="PS00789">
    <property type="entry name" value="CHORISMATE_SYNTHASE_3"/>
    <property type="match status" value="1"/>
</dbReference>
<dbReference type="GO" id="GO:0010181">
    <property type="term" value="F:FMN binding"/>
    <property type="evidence" value="ECO:0007669"/>
    <property type="project" value="TreeGrafter"/>
</dbReference>
<keyword evidence="7 11" id="KW-0274">FAD</keyword>
<dbReference type="Pfam" id="PF01264">
    <property type="entry name" value="Chorismate_synt"/>
    <property type="match status" value="1"/>
</dbReference>
<dbReference type="GO" id="GO:0008652">
    <property type="term" value="P:amino acid biosynthetic process"/>
    <property type="evidence" value="ECO:0007669"/>
    <property type="project" value="UniProtKB-KW"/>
</dbReference>
<dbReference type="AlphaFoldDB" id="A0A941CPU5"/>
<evidence type="ECO:0000313" key="13">
    <source>
        <dbReference type="EMBL" id="MBR0575874.1"/>
    </source>
</evidence>
<dbReference type="EC" id="4.2.3.5" evidence="3 11"/>
<protein>
    <recommendedName>
        <fullName evidence="3 11">Chorismate synthase</fullName>
        <shortName evidence="11">CS</shortName>
        <ecNumber evidence="3 11">4.2.3.5</ecNumber>
    </recommendedName>
    <alternativeName>
        <fullName evidence="11">5-enolpyruvylshikimate-3-phosphate phospholyase</fullName>
    </alternativeName>
</protein>
<dbReference type="PANTHER" id="PTHR21085">
    <property type="entry name" value="CHORISMATE SYNTHASE"/>
    <property type="match status" value="1"/>
</dbReference>
<dbReference type="Proteomes" id="UP000675379">
    <property type="component" value="Unassembled WGS sequence"/>
</dbReference>
<comment type="catalytic activity">
    <reaction evidence="11 12">
        <text>5-O-(1-carboxyvinyl)-3-phosphoshikimate = chorismate + phosphate</text>
        <dbReference type="Rhea" id="RHEA:21020"/>
        <dbReference type="ChEBI" id="CHEBI:29748"/>
        <dbReference type="ChEBI" id="CHEBI:43474"/>
        <dbReference type="ChEBI" id="CHEBI:57701"/>
        <dbReference type="EC" id="4.2.3.5"/>
    </reaction>
</comment>
<comment type="cofactor">
    <cofactor evidence="11 12">
        <name>FMNH2</name>
        <dbReference type="ChEBI" id="CHEBI:57618"/>
    </cofactor>
    <text evidence="11 12">Reduced FMN (FMNH(2)).</text>
</comment>
<feature type="binding site" evidence="11">
    <location>
        <begin position="122"/>
        <end position="124"/>
    </location>
    <ligand>
        <name>FMN</name>
        <dbReference type="ChEBI" id="CHEBI:58210"/>
    </ligand>
</feature>